<name>A0A1V3A1V5_9GAMM</name>
<gene>
    <name evidence="2" type="ORF">B1A74_01465</name>
</gene>
<organism evidence="2 3">
    <name type="scientific">Thioalkalivibrio halophilus</name>
    <dbReference type="NCBI Taxonomy" id="252474"/>
    <lineage>
        <taxon>Bacteria</taxon>
        <taxon>Pseudomonadati</taxon>
        <taxon>Pseudomonadota</taxon>
        <taxon>Gammaproteobacteria</taxon>
        <taxon>Chromatiales</taxon>
        <taxon>Ectothiorhodospiraceae</taxon>
        <taxon>Thioalkalivibrio</taxon>
    </lineage>
</organism>
<protein>
    <recommendedName>
        <fullName evidence="4">Outer membrane lipoprotein Slp</fullName>
    </recommendedName>
</protein>
<dbReference type="RefSeq" id="WP_018947048.1">
    <property type="nucleotide sequence ID" value="NZ_MUZR01000004.1"/>
</dbReference>
<comment type="caution">
    <text evidence="2">The sequence shown here is derived from an EMBL/GenBank/DDBJ whole genome shotgun (WGS) entry which is preliminary data.</text>
</comment>
<dbReference type="OrthoDB" id="5295757at2"/>
<evidence type="ECO:0000313" key="2">
    <source>
        <dbReference type="EMBL" id="OOC11312.1"/>
    </source>
</evidence>
<accession>A0A1V3A1V5</accession>
<dbReference type="PROSITE" id="PS51257">
    <property type="entry name" value="PROKAR_LIPOPROTEIN"/>
    <property type="match status" value="1"/>
</dbReference>
<dbReference type="PANTHER" id="PTHR37530:SF1">
    <property type="entry name" value="OUTER MEMBRANE PROTEIN SLP"/>
    <property type="match status" value="1"/>
</dbReference>
<dbReference type="Pfam" id="PF03843">
    <property type="entry name" value="Slp"/>
    <property type="match status" value="1"/>
</dbReference>
<evidence type="ECO:0008006" key="4">
    <source>
        <dbReference type="Google" id="ProtNLM"/>
    </source>
</evidence>
<evidence type="ECO:0000256" key="1">
    <source>
        <dbReference type="SAM" id="SignalP"/>
    </source>
</evidence>
<feature type="signal peptide" evidence="1">
    <location>
        <begin position="1"/>
        <end position="21"/>
    </location>
</feature>
<dbReference type="EMBL" id="MUZR01000004">
    <property type="protein sequence ID" value="OOC11312.1"/>
    <property type="molecule type" value="Genomic_DNA"/>
</dbReference>
<reference evidence="2 3" key="1">
    <citation type="submission" date="2017-02" db="EMBL/GenBank/DDBJ databases">
        <title>Genomic diversity within the haloalkaliphilic genus Thioalkalivibrio.</title>
        <authorList>
            <person name="Ahn A.-C."/>
            <person name="Meier-Kolthoff J."/>
            <person name="Overmars L."/>
            <person name="Richter M."/>
            <person name="Woyke T."/>
            <person name="Sorokin D.Y."/>
            <person name="Muyzer G."/>
        </authorList>
    </citation>
    <scope>NUCLEOTIDE SEQUENCE [LARGE SCALE GENOMIC DNA]</scope>
    <source>
        <strain evidence="2 3">HL17</strain>
    </source>
</reference>
<dbReference type="PANTHER" id="PTHR37530">
    <property type="entry name" value="OUTER MEMBRANE PROTEIN SLP"/>
    <property type="match status" value="1"/>
</dbReference>
<dbReference type="InterPro" id="IPR004658">
    <property type="entry name" value="OMP_Slp"/>
</dbReference>
<dbReference type="PIRSF" id="PIRSF004982">
    <property type="entry name" value="SlP"/>
    <property type="match status" value="1"/>
</dbReference>
<dbReference type="AlphaFoldDB" id="A0A1V3A1V5"/>
<evidence type="ECO:0000313" key="3">
    <source>
        <dbReference type="Proteomes" id="UP000189177"/>
    </source>
</evidence>
<feature type="chain" id="PRO_5010700256" description="Outer membrane lipoprotein Slp" evidence="1">
    <location>
        <begin position="22"/>
        <end position="161"/>
    </location>
</feature>
<keyword evidence="3" id="KW-1185">Reference proteome</keyword>
<keyword evidence="1" id="KW-0732">Signal</keyword>
<dbReference type="Proteomes" id="UP000189177">
    <property type="component" value="Unassembled WGS sequence"/>
</dbReference>
<sequence length="161" mass="16994">MSGVARALLAVLLALVLAGCAATPLEAPRPAEPVEPRAVTAERLPQTDQMWGGVIAEVDHGPETTVLEVLAYPLRGQEPRTGAASQGRFRVVVDGFLDPVDYRPGRRVTATGPVTAVETGRIGEAEYRFPVLEARQLHLWPVGAPSAPGRVNFGIGIGIGL</sequence>
<dbReference type="STRING" id="252474.B1A74_01465"/>
<dbReference type="GO" id="GO:0019867">
    <property type="term" value="C:outer membrane"/>
    <property type="evidence" value="ECO:0007669"/>
    <property type="project" value="InterPro"/>
</dbReference>
<proteinExistence type="predicted"/>